<name>A0ABS5G5Y7_9BRAD</name>
<dbReference type="RefSeq" id="WP_012043945.1">
    <property type="nucleotide sequence ID" value="NZ_JABFDP010000014.1"/>
</dbReference>
<sequence length="76" mass="8437">MLPGTQKLGRYRIDGGDLVALSKALLKAREQAARLGKPVRVLSCYQAGLDEHWLRCWPTGRQFHGPAHPRCSPRSG</sequence>
<comment type="caution">
    <text evidence="1">The sequence shown here is derived from an EMBL/GenBank/DDBJ whole genome shotgun (WGS) entry which is preliminary data.</text>
</comment>
<reference evidence="2" key="1">
    <citation type="journal article" date="2021" name="ISME J.">
        <title>Evolutionary origin and ecological implication of a unique nif island in free-living Bradyrhizobium lineages.</title>
        <authorList>
            <person name="Tao J."/>
        </authorList>
    </citation>
    <scope>NUCLEOTIDE SEQUENCE [LARGE SCALE GENOMIC DNA]</scope>
    <source>
        <strain evidence="2">SZCCT0094</strain>
    </source>
</reference>
<evidence type="ECO:0000313" key="1">
    <source>
        <dbReference type="EMBL" id="MBR1136738.1"/>
    </source>
</evidence>
<dbReference type="EMBL" id="JAFCLK010000011">
    <property type="protein sequence ID" value="MBR1136738.1"/>
    <property type="molecule type" value="Genomic_DNA"/>
</dbReference>
<protein>
    <submittedName>
        <fullName evidence="1">Uncharacterized protein</fullName>
    </submittedName>
</protein>
<organism evidence="1 2">
    <name type="scientific">Bradyrhizobium denitrificans</name>
    <dbReference type="NCBI Taxonomy" id="2734912"/>
    <lineage>
        <taxon>Bacteria</taxon>
        <taxon>Pseudomonadati</taxon>
        <taxon>Pseudomonadota</taxon>
        <taxon>Alphaproteobacteria</taxon>
        <taxon>Hyphomicrobiales</taxon>
        <taxon>Nitrobacteraceae</taxon>
        <taxon>Bradyrhizobium</taxon>
    </lineage>
</organism>
<dbReference type="Proteomes" id="UP001314635">
    <property type="component" value="Unassembled WGS sequence"/>
</dbReference>
<keyword evidence="2" id="KW-1185">Reference proteome</keyword>
<accession>A0ABS5G5Y7</accession>
<gene>
    <name evidence="1" type="ORF">JQ619_13250</name>
</gene>
<evidence type="ECO:0000313" key="2">
    <source>
        <dbReference type="Proteomes" id="UP001314635"/>
    </source>
</evidence>
<proteinExistence type="predicted"/>